<dbReference type="PANTHER" id="PTHR12243">
    <property type="entry name" value="MADF DOMAIN TRANSCRIPTION FACTOR"/>
    <property type="match status" value="1"/>
</dbReference>
<evidence type="ECO:0000259" key="2">
    <source>
        <dbReference type="PROSITE" id="PS51029"/>
    </source>
</evidence>
<name>A0A0B1SL93_OESDE</name>
<feature type="region of interest" description="Disordered" evidence="1">
    <location>
        <begin position="50"/>
        <end position="83"/>
    </location>
</feature>
<gene>
    <name evidence="3" type="ORF">OESDEN_14166</name>
</gene>
<dbReference type="Proteomes" id="UP000053660">
    <property type="component" value="Unassembled WGS sequence"/>
</dbReference>
<dbReference type="EMBL" id="KN561557">
    <property type="protein sequence ID" value="KHJ86093.1"/>
    <property type="molecule type" value="Genomic_DNA"/>
</dbReference>
<evidence type="ECO:0000313" key="4">
    <source>
        <dbReference type="Proteomes" id="UP000053660"/>
    </source>
</evidence>
<reference evidence="3 4" key="1">
    <citation type="submission" date="2014-03" db="EMBL/GenBank/DDBJ databases">
        <title>Draft genome of the hookworm Oesophagostomum dentatum.</title>
        <authorList>
            <person name="Mitreva M."/>
        </authorList>
    </citation>
    <scope>NUCLEOTIDE SEQUENCE [LARGE SCALE GENOMIC DNA]</scope>
    <source>
        <strain evidence="3 4">OD-Hann</strain>
    </source>
</reference>
<proteinExistence type="predicted"/>
<dbReference type="InterPro" id="IPR006578">
    <property type="entry name" value="MADF-dom"/>
</dbReference>
<dbReference type="PROSITE" id="PS51029">
    <property type="entry name" value="MADF"/>
    <property type="match status" value="1"/>
</dbReference>
<dbReference type="OrthoDB" id="6515516at2759"/>
<feature type="region of interest" description="Disordered" evidence="1">
    <location>
        <begin position="1"/>
        <end position="38"/>
    </location>
</feature>
<dbReference type="GO" id="GO:0006357">
    <property type="term" value="P:regulation of transcription by RNA polymerase II"/>
    <property type="evidence" value="ECO:0007669"/>
    <property type="project" value="TreeGrafter"/>
</dbReference>
<organism evidence="3 4">
    <name type="scientific">Oesophagostomum dentatum</name>
    <name type="common">Nodular worm</name>
    <dbReference type="NCBI Taxonomy" id="61180"/>
    <lineage>
        <taxon>Eukaryota</taxon>
        <taxon>Metazoa</taxon>
        <taxon>Ecdysozoa</taxon>
        <taxon>Nematoda</taxon>
        <taxon>Chromadorea</taxon>
        <taxon>Rhabditida</taxon>
        <taxon>Rhabditina</taxon>
        <taxon>Rhabditomorpha</taxon>
        <taxon>Strongyloidea</taxon>
        <taxon>Strongylidae</taxon>
        <taxon>Oesophagostomum</taxon>
    </lineage>
</organism>
<feature type="compositionally biased region" description="Polar residues" evidence="1">
    <location>
        <begin position="1"/>
        <end position="25"/>
    </location>
</feature>
<dbReference type="GO" id="GO:0005634">
    <property type="term" value="C:nucleus"/>
    <property type="evidence" value="ECO:0007669"/>
    <property type="project" value="TreeGrafter"/>
</dbReference>
<keyword evidence="4" id="KW-1185">Reference proteome</keyword>
<dbReference type="AlphaFoldDB" id="A0A0B1SL93"/>
<evidence type="ECO:0000313" key="3">
    <source>
        <dbReference type="EMBL" id="KHJ86093.1"/>
    </source>
</evidence>
<protein>
    <recommendedName>
        <fullName evidence="2">MADF domain-containing protein</fullName>
    </recommendedName>
</protein>
<dbReference type="Pfam" id="PF10545">
    <property type="entry name" value="MADF_DNA_bdg"/>
    <property type="match status" value="1"/>
</dbReference>
<dbReference type="InterPro" id="IPR039353">
    <property type="entry name" value="TF_Adf1"/>
</dbReference>
<evidence type="ECO:0000256" key="1">
    <source>
        <dbReference type="SAM" id="MobiDB-lite"/>
    </source>
</evidence>
<feature type="domain" description="MADF" evidence="2">
    <location>
        <begin position="90"/>
        <end position="189"/>
    </location>
</feature>
<accession>A0A0B1SL93</accession>
<dbReference type="GO" id="GO:0005667">
    <property type="term" value="C:transcription regulator complex"/>
    <property type="evidence" value="ECO:0007669"/>
    <property type="project" value="TreeGrafter"/>
</dbReference>
<sequence length="217" mass="24983">MEVASQPTRRQENTASQPSGQTATARNGEYQLTELKSVNSGTERLVSADFENAEKDFPTIEPSIDEEIGLSGTASETQTRDNTDEDFQLRLINAVRENPCLYDPLNEFYRDKPENNKFRMRIWDQIAEDLHWQSDLNSLIDEWDRLRDLYIQRKTERAEDAERLCPEGDTLSESMQWIDEYIFEDAPLSTQSHLSLSPSNAQDVYLNDVNHDVMISG</sequence>
<dbReference type="PANTHER" id="PTHR12243:SF66">
    <property type="entry name" value="MADF DOMAIN-CONTAINING PROTEIN"/>
    <property type="match status" value="1"/>
</dbReference>
<dbReference type="SMART" id="SM00595">
    <property type="entry name" value="MADF"/>
    <property type="match status" value="1"/>
</dbReference>